<dbReference type="PATRIC" id="fig|1200352.3.peg.608"/>
<proteinExistence type="predicted"/>
<keyword evidence="3" id="KW-1185">Reference proteome</keyword>
<feature type="transmembrane region" description="Helical" evidence="1">
    <location>
        <begin position="248"/>
        <end position="266"/>
    </location>
</feature>
<keyword evidence="1" id="KW-0812">Transmembrane</keyword>
<protein>
    <submittedName>
        <fullName evidence="2">Putative exporter of polyketide antibiotics</fullName>
    </submittedName>
</protein>
<dbReference type="AlphaFoldDB" id="S4XF68"/>
<dbReference type="KEGG" id="cter:A606_03035"/>
<feature type="transmembrane region" description="Helical" evidence="1">
    <location>
        <begin position="92"/>
        <end position="110"/>
    </location>
</feature>
<sequence>MAATDTSRAGYSSLAGTGSLFKALLRYDGRLLAPWIVIVTFIAASTPVIFGWLFSSEEDKMVLASTIGSNPALTLIFGAAGDLTTTDGFTVWRGLTLGGFLTALGIVLAVTRATRAQEDSGQAELLASGVLGRGARLMAPVVLAVLAGLVTGVVAGVVTGLCGAGWGTALLMGATFTAAGWMFGAWAAVSAQLASDSHLANNIGIGALAALFLLRGALDALDAPSWTSWVNPLGWLSETHAGEEDARWWPLLFAVTLSVVLCLVAFQLHGSRDFGQGVVATRPGPDHGTIRGPWALTWRLHRGVLSVWVVMFLVLGVVFGYMSESAEDLFSGDGGGFAEIFTGGATDPALMTRSFLTMMLSLAGIIASVPGVQIMNRLWAEEEEFRVEPLLATPLSRARMFLAPVSLAVLVTGALILLAGAVVGLFVANGDSGVTFGETFLQALVTVPATWAVVGVAVLVIGVRPQAAIAAWIGVVASFGLTLLGPTFKLPNWALGISPFRHIPTISSDGATWTGLSVVGIVALVLMVVGLVGYRRRDII</sequence>
<feature type="transmembrane region" description="Helical" evidence="1">
    <location>
        <begin position="164"/>
        <end position="187"/>
    </location>
</feature>
<keyword evidence="1" id="KW-0472">Membrane</keyword>
<dbReference type="Proteomes" id="UP000014809">
    <property type="component" value="Chromosome"/>
</dbReference>
<dbReference type="HOGENOM" id="CLU_036785_2_0_11"/>
<organism evidence="2 3">
    <name type="scientific">Corynebacterium terpenotabidum Y-11</name>
    <dbReference type="NCBI Taxonomy" id="1200352"/>
    <lineage>
        <taxon>Bacteria</taxon>
        <taxon>Bacillati</taxon>
        <taxon>Actinomycetota</taxon>
        <taxon>Actinomycetes</taxon>
        <taxon>Mycobacteriales</taxon>
        <taxon>Corynebacteriaceae</taxon>
        <taxon>Corynebacterium</taxon>
    </lineage>
</organism>
<evidence type="ECO:0000256" key="1">
    <source>
        <dbReference type="SAM" id="Phobius"/>
    </source>
</evidence>
<name>S4XF68_9CORY</name>
<feature type="transmembrane region" description="Helical" evidence="1">
    <location>
        <begin position="303"/>
        <end position="322"/>
    </location>
</feature>
<feature type="transmembrane region" description="Helical" evidence="1">
    <location>
        <begin position="137"/>
        <end position="158"/>
    </location>
</feature>
<dbReference type="EMBL" id="CP003696">
    <property type="protein sequence ID" value="AGP30260.1"/>
    <property type="molecule type" value="Genomic_DNA"/>
</dbReference>
<keyword evidence="1" id="KW-1133">Transmembrane helix</keyword>
<dbReference type="STRING" id="1200352.A606_03035"/>
<evidence type="ECO:0000313" key="2">
    <source>
        <dbReference type="EMBL" id="AGP30260.1"/>
    </source>
</evidence>
<feature type="transmembrane region" description="Helical" evidence="1">
    <location>
        <begin position="199"/>
        <end position="218"/>
    </location>
</feature>
<dbReference type="eggNOG" id="COG3559">
    <property type="taxonomic scope" value="Bacteria"/>
</dbReference>
<feature type="transmembrane region" description="Helical" evidence="1">
    <location>
        <begin position="469"/>
        <end position="490"/>
    </location>
</feature>
<accession>S4XF68</accession>
<feature type="transmembrane region" description="Helical" evidence="1">
    <location>
        <begin position="510"/>
        <end position="534"/>
    </location>
</feature>
<gene>
    <name evidence="2" type="ORF">A606_03035</name>
</gene>
<evidence type="ECO:0000313" key="3">
    <source>
        <dbReference type="Proteomes" id="UP000014809"/>
    </source>
</evidence>
<feature type="transmembrane region" description="Helical" evidence="1">
    <location>
        <begin position="401"/>
        <end position="428"/>
    </location>
</feature>
<feature type="transmembrane region" description="Helical" evidence="1">
    <location>
        <begin position="32"/>
        <end position="54"/>
    </location>
</feature>
<feature type="transmembrane region" description="Helical" evidence="1">
    <location>
        <begin position="440"/>
        <end position="462"/>
    </location>
</feature>
<dbReference type="RefSeq" id="WP_020440624.1">
    <property type="nucleotide sequence ID" value="NC_021663.1"/>
</dbReference>
<dbReference type="OrthoDB" id="2014935at2"/>
<reference evidence="2 3" key="1">
    <citation type="submission" date="2012-06" db="EMBL/GenBank/DDBJ databases">
        <title>Complete genome sequence of Corynebacterium terpenotabidum Y-11 (=DSM 44721).</title>
        <authorList>
            <person name="Ruckert C."/>
            <person name="Albersmeier A."/>
            <person name="Al-Dilaimi A."/>
            <person name="Szczepanowski R."/>
            <person name="Kalinowski J."/>
        </authorList>
    </citation>
    <scope>NUCLEOTIDE SEQUENCE [LARGE SCALE GENOMIC DNA]</scope>
    <source>
        <strain evidence="2 3">Y-11</strain>
    </source>
</reference>
<feature type="transmembrane region" description="Helical" evidence="1">
    <location>
        <begin position="355"/>
        <end position="380"/>
    </location>
</feature>